<comment type="similarity">
    <text evidence="1">Belongs to the learning-associated protein family.</text>
</comment>
<gene>
    <name evidence="3" type="ORF">GSLYS_00018060001</name>
</gene>
<dbReference type="InterPro" id="IPR018784">
    <property type="entry name" value="LLPH-like"/>
</dbReference>
<dbReference type="Proteomes" id="UP001497497">
    <property type="component" value="Unassembled WGS sequence"/>
</dbReference>
<sequence length="114" mass="13686">MAKSIRSKHRRKMRNVKRQHYAKKDLEKLKQVVARASELSEIVTMKSVEEIKVQQQSKEEGSSMEVDKTQKHFDKKTKQDENGHYPEWMNQRAIKRHKEKLTKKKKKVGNKLKW</sequence>
<dbReference type="GO" id="GO:0097484">
    <property type="term" value="P:dendrite extension"/>
    <property type="evidence" value="ECO:0007669"/>
    <property type="project" value="TreeGrafter"/>
</dbReference>
<feature type="compositionally biased region" description="Basic residues" evidence="2">
    <location>
        <begin position="93"/>
        <end position="114"/>
    </location>
</feature>
<evidence type="ECO:0000313" key="4">
    <source>
        <dbReference type="Proteomes" id="UP001497497"/>
    </source>
</evidence>
<feature type="compositionally biased region" description="Basic and acidic residues" evidence="2">
    <location>
        <begin position="54"/>
        <end position="84"/>
    </location>
</feature>
<accession>A0AAV2ID90</accession>
<feature type="region of interest" description="Disordered" evidence="2">
    <location>
        <begin position="54"/>
        <end position="114"/>
    </location>
</feature>
<dbReference type="EMBL" id="CAXITT010000628">
    <property type="protein sequence ID" value="CAL1544547.1"/>
    <property type="molecule type" value="Genomic_DNA"/>
</dbReference>
<dbReference type="PANTHER" id="PTHR34253:SF1">
    <property type="entry name" value="PROTEIN LLP HOMOLOG"/>
    <property type="match status" value="1"/>
</dbReference>
<dbReference type="GO" id="GO:0001099">
    <property type="term" value="F:basal RNA polymerase II transcription machinery binding"/>
    <property type="evidence" value="ECO:0007669"/>
    <property type="project" value="TreeGrafter"/>
</dbReference>
<comment type="caution">
    <text evidence="3">The sequence shown here is derived from an EMBL/GenBank/DDBJ whole genome shotgun (WGS) entry which is preliminary data.</text>
</comment>
<protein>
    <submittedName>
        <fullName evidence="3">Uncharacterized protein</fullName>
    </submittedName>
</protein>
<proteinExistence type="inferred from homology"/>
<evidence type="ECO:0000256" key="1">
    <source>
        <dbReference type="ARBA" id="ARBA00034118"/>
    </source>
</evidence>
<organism evidence="3 4">
    <name type="scientific">Lymnaea stagnalis</name>
    <name type="common">Great pond snail</name>
    <name type="synonym">Helix stagnalis</name>
    <dbReference type="NCBI Taxonomy" id="6523"/>
    <lineage>
        <taxon>Eukaryota</taxon>
        <taxon>Metazoa</taxon>
        <taxon>Spiralia</taxon>
        <taxon>Lophotrochozoa</taxon>
        <taxon>Mollusca</taxon>
        <taxon>Gastropoda</taxon>
        <taxon>Heterobranchia</taxon>
        <taxon>Euthyneura</taxon>
        <taxon>Panpulmonata</taxon>
        <taxon>Hygrophila</taxon>
        <taxon>Lymnaeoidea</taxon>
        <taxon>Lymnaeidae</taxon>
        <taxon>Lymnaea</taxon>
    </lineage>
</organism>
<dbReference type="AlphaFoldDB" id="A0AAV2ID90"/>
<dbReference type="GO" id="GO:0003723">
    <property type="term" value="F:RNA binding"/>
    <property type="evidence" value="ECO:0007669"/>
    <property type="project" value="TreeGrafter"/>
</dbReference>
<name>A0AAV2ID90_LYMST</name>
<dbReference type="Pfam" id="PF10169">
    <property type="entry name" value="LLPH"/>
    <property type="match status" value="1"/>
</dbReference>
<keyword evidence="4" id="KW-1185">Reference proteome</keyword>
<reference evidence="3 4" key="1">
    <citation type="submission" date="2024-04" db="EMBL/GenBank/DDBJ databases">
        <authorList>
            <consortium name="Genoscope - CEA"/>
            <person name="William W."/>
        </authorList>
    </citation>
    <scope>NUCLEOTIDE SEQUENCE [LARGE SCALE GENOMIC DNA]</scope>
</reference>
<evidence type="ECO:0000313" key="3">
    <source>
        <dbReference type="EMBL" id="CAL1544547.1"/>
    </source>
</evidence>
<evidence type="ECO:0000256" key="2">
    <source>
        <dbReference type="SAM" id="MobiDB-lite"/>
    </source>
</evidence>
<dbReference type="PANTHER" id="PTHR34253">
    <property type="entry name" value="PROTEIN LLP HOMOLOG"/>
    <property type="match status" value="1"/>
</dbReference>
<dbReference type="GO" id="GO:0005730">
    <property type="term" value="C:nucleolus"/>
    <property type="evidence" value="ECO:0007669"/>
    <property type="project" value="TreeGrafter"/>
</dbReference>